<evidence type="ECO:0000313" key="3">
    <source>
        <dbReference type="Proteomes" id="UP000216913"/>
    </source>
</evidence>
<dbReference type="InterPro" id="IPR007739">
    <property type="entry name" value="RgpF"/>
</dbReference>
<dbReference type="InterPro" id="IPR050834">
    <property type="entry name" value="Glycosyltransf_2"/>
</dbReference>
<dbReference type="Gene3D" id="3.90.550.10">
    <property type="entry name" value="Spore Coat Polysaccharide Biosynthesis Protein SpsA, Chain A"/>
    <property type="match status" value="1"/>
</dbReference>
<dbReference type="SUPFAM" id="SSF53448">
    <property type="entry name" value="Nucleotide-diphospho-sugar transferases"/>
    <property type="match status" value="1"/>
</dbReference>
<protein>
    <recommendedName>
        <fullName evidence="1">Glycosyltransferase 2-like domain-containing protein</fullName>
    </recommendedName>
</protein>
<dbReference type="PANTHER" id="PTHR43685:SF11">
    <property type="entry name" value="GLYCOSYLTRANSFERASE TAGX-RELATED"/>
    <property type="match status" value="1"/>
</dbReference>
<sequence>MNEPMPASPLVSVIIPSYNHDRFLQEAIDSVLTQTNVALELIIVDDGSRDDSWARIERASANDARVRAFAQTNQGAHAAINAGLRASRGDYIAILNSDDRFHPGRLSQLVALAGEGYDFIATGLRLIDQASQPIPDAPWLDEYRRMRQAASQRGTWEALLERNFTVSTSNFFFSRALLDAIGPIRPLRYNMDWDWAIRAYLHAPDRFVWRDDLTLWDYRIHGANTILGGLPRSAIEANHVLYRALAKRYAVPGPALAGLRRHYKLVRQQQCHVVARERDTFWDAKLQEAHAGWSATRDAHDEAHARLGQTLTELGETRTTLAQTQVVVAQTQNALAQTQFELEAIRNSRSYRLGMTLTKPLRWWKDRHHRAAAPAQPAPVPAPVPAPTSATAANVPVVAGPPAPRYRKLALDRPAATPAAPRVAVHIHLHYTDLLDEMLDAVAHLPGPFDLFITTNQDAQALRDATHARFPGAQVWQCPNVGKDIGPFIDALQRHRLHEYELVLKLHGKKSRNQPSYMNAVRGLFGKDIQDGDDWRRKLVAPISGSTARVQAIYDAFEADPQLGMVGAARFICRAPDADASAYLALCARLGISQEILFFGGTMFWVRGAVLAPLVDAGLTQDDFDAAHQASVESSLEHQMERVFGGLTALARMEVGGVADLSAR</sequence>
<evidence type="ECO:0000259" key="1">
    <source>
        <dbReference type="Pfam" id="PF00535"/>
    </source>
</evidence>
<proteinExistence type="predicted"/>
<evidence type="ECO:0000313" key="2">
    <source>
        <dbReference type="EMBL" id="OZI54926.1"/>
    </source>
</evidence>
<dbReference type="EMBL" id="NEVP01000001">
    <property type="protein sequence ID" value="OZI54926.1"/>
    <property type="molecule type" value="Genomic_DNA"/>
</dbReference>
<comment type="caution">
    <text evidence="2">The sequence shown here is derived from an EMBL/GenBank/DDBJ whole genome shotgun (WGS) entry which is preliminary data.</text>
</comment>
<feature type="domain" description="Glycosyltransferase 2-like" evidence="1">
    <location>
        <begin position="12"/>
        <end position="178"/>
    </location>
</feature>
<dbReference type="AlphaFoldDB" id="A0A261TZ20"/>
<accession>A0A261TZ20</accession>
<dbReference type="OrthoDB" id="9798249at2"/>
<dbReference type="Pfam" id="PF00535">
    <property type="entry name" value="Glycos_transf_2"/>
    <property type="match status" value="1"/>
</dbReference>
<dbReference type="InterPro" id="IPR029044">
    <property type="entry name" value="Nucleotide-diphossugar_trans"/>
</dbReference>
<dbReference type="InterPro" id="IPR001173">
    <property type="entry name" value="Glyco_trans_2-like"/>
</dbReference>
<organism evidence="2 3">
    <name type="scientific">Bordetella genomosp. 5</name>
    <dbReference type="NCBI Taxonomy" id="1395608"/>
    <lineage>
        <taxon>Bacteria</taxon>
        <taxon>Pseudomonadati</taxon>
        <taxon>Pseudomonadota</taxon>
        <taxon>Betaproteobacteria</taxon>
        <taxon>Burkholderiales</taxon>
        <taxon>Alcaligenaceae</taxon>
        <taxon>Bordetella</taxon>
    </lineage>
</organism>
<dbReference type="Pfam" id="PF05045">
    <property type="entry name" value="RgpF"/>
    <property type="match status" value="1"/>
</dbReference>
<dbReference type="RefSeq" id="WP_094797990.1">
    <property type="nucleotide sequence ID" value="NZ_NEVP01000001.1"/>
</dbReference>
<reference evidence="2 3" key="1">
    <citation type="submission" date="2017-05" db="EMBL/GenBank/DDBJ databases">
        <title>Complete and WGS of Bordetella genogroups.</title>
        <authorList>
            <person name="Spilker T."/>
            <person name="LiPuma J."/>
        </authorList>
    </citation>
    <scope>NUCLEOTIDE SEQUENCE [LARGE SCALE GENOMIC DNA]</scope>
    <source>
        <strain evidence="2 3">AU10456</strain>
    </source>
</reference>
<keyword evidence="3" id="KW-1185">Reference proteome</keyword>
<dbReference type="PANTHER" id="PTHR43685">
    <property type="entry name" value="GLYCOSYLTRANSFERASE"/>
    <property type="match status" value="1"/>
</dbReference>
<gene>
    <name evidence="2" type="ORF">CAL25_00435</name>
</gene>
<name>A0A261TZ20_9BORD</name>
<dbReference type="Proteomes" id="UP000216913">
    <property type="component" value="Unassembled WGS sequence"/>
</dbReference>